<feature type="region of interest" description="Disordered" evidence="8">
    <location>
        <begin position="695"/>
        <end position="715"/>
    </location>
</feature>
<keyword evidence="3 9" id="KW-0812">Transmembrane</keyword>
<feature type="transmembrane region" description="Helical" evidence="9">
    <location>
        <begin position="569"/>
        <end position="590"/>
    </location>
</feature>
<evidence type="ECO:0000256" key="7">
    <source>
        <dbReference type="ARBA" id="ARBA00023303"/>
    </source>
</evidence>
<dbReference type="EMBL" id="ASPP01005310">
    <property type="protein sequence ID" value="ETO30790.1"/>
    <property type="molecule type" value="Genomic_DNA"/>
</dbReference>
<evidence type="ECO:0000256" key="9">
    <source>
        <dbReference type="SAM" id="Phobius"/>
    </source>
</evidence>
<organism evidence="11 12">
    <name type="scientific">Reticulomyxa filosa</name>
    <dbReference type="NCBI Taxonomy" id="46433"/>
    <lineage>
        <taxon>Eukaryota</taxon>
        <taxon>Sar</taxon>
        <taxon>Rhizaria</taxon>
        <taxon>Retaria</taxon>
        <taxon>Foraminifera</taxon>
        <taxon>Monothalamids</taxon>
        <taxon>Reticulomyxidae</taxon>
        <taxon>Reticulomyxa</taxon>
    </lineage>
</organism>
<feature type="non-terminal residue" evidence="11">
    <location>
        <position position="1"/>
    </location>
</feature>
<keyword evidence="7" id="KW-0407">Ion channel</keyword>
<evidence type="ECO:0000313" key="11">
    <source>
        <dbReference type="EMBL" id="ETO30790.1"/>
    </source>
</evidence>
<dbReference type="GO" id="GO:0015279">
    <property type="term" value="F:store-operated calcium channel activity"/>
    <property type="evidence" value="ECO:0007669"/>
    <property type="project" value="TreeGrafter"/>
</dbReference>
<dbReference type="Pfam" id="PF00520">
    <property type="entry name" value="Ion_trans"/>
    <property type="match status" value="1"/>
</dbReference>
<dbReference type="Gene3D" id="1.10.287.70">
    <property type="match status" value="1"/>
</dbReference>
<evidence type="ECO:0000256" key="6">
    <source>
        <dbReference type="ARBA" id="ARBA00023136"/>
    </source>
</evidence>
<accession>X6NWU5</accession>
<evidence type="ECO:0000313" key="12">
    <source>
        <dbReference type="Proteomes" id="UP000023152"/>
    </source>
</evidence>
<keyword evidence="2" id="KW-0813">Transport</keyword>
<dbReference type="GO" id="GO:0005886">
    <property type="term" value="C:plasma membrane"/>
    <property type="evidence" value="ECO:0007669"/>
    <property type="project" value="TreeGrafter"/>
</dbReference>
<feature type="domain" description="Ion transport" evidence="10">
    <location>
        <begin position="249"/>
        <end position="543"/>
    </location>
</feature>
<feature type="transmembrane region" description="Helical" evidence="9">
    <location>
        <begin position="511"/>
        <end position="534"/>
    </location>
</feature>
<evidence type="ECO:0000256" key="2">
    <source>
        <dbReference type="ARBA" id="ARBA00022448"/>
    </source>
</evidence>
<feature type="transmembrane region" description="Helical" evidence="9">
    <location>
        <begin position="815"/>
        <end position="838"/>
    </location>
</feature>
<feature type="transmembrane region" description="Helical" evidence="9">
    <location>
        <begin position="421"/>
        <end position="443"/>
    </location>
</feature>
<evidence type="ECO:0000256" key="5">
    <source>
        <dbReference type="ARBA" id="ARBA00023065"/>
    </source>
</evidence>
<dbReference type="InterPro" id="IPR005821">
    <property type="entry name" value="Ion_trans_dom"/>
</dbReference>
<feature type="transmembrane region" description="Helical" evidence="9">
    <location>
        <begin position="382"/>
        <end position="401"/>
    </location>
</feature>
<dbReference type="InterPro" id="IPR002153">
    <property type="entry name" value="TRPC_channel"/>
</dbReference>
<evidence type="ECO:0000259" key="10">
    <source>
        <dbReference type="Pfam" id="PF00520"/>
    </source>
</evidence>
<protein>
    <recommendedName>
        <fullName evidence="10">Ion transport domain-containing protein</fullName>
    </recommendedName>
</protein>
<evidence type="ECO:0000256" key="3">
    <source>
        <dbReference type="ARBA" id="ARBA00022692"/>
    </source>
</evidence>
<feature type="transmembrane region" description="Helical" evidence="9">
    <location>
        <begin position="274"/>
        <end position="292"/>
    </location>
</feature>
<reference evidence="11 12" key="1">
    <citation type="journal article" date="2013" name="Curr. Biol.">
        <title>The Genome of the Foraminiferan Reticulomyxa filosa.</title>
        <authorList>
            <person name="Glockner G."/>
            <person name="Hulsmann N."/>
            <person name="Schleicher M."/>
            <person name="Noegel A.A."/>
            <person name="Eichinger L."/>
            <person name="Gallinger C."/>
            <person name="Pawlowski J."/>
            <person name="Sierra R."/>
            <person name="Euteneuer U."/>
            <person name="Pillet L."/>
            <person name="Moustafa A."/>
            <person name="Platzer M."/>
            <person name="Groth M."/>
            <person name="Szafranski K."/>
            <person name="Schliwa M."/>
        </authorList>
    </citation>
    <scope>NUCLEOTIDE SEQUENCE [LARGE SCALE GENOMIC DNA]</scope>
</reference>
<evidence type="ECO:0000256" key="1">
    <source>
        <dbReference type="ARBA" id="ARBA00004141"/>
    </source>
</evidence>
<keyword evidence="6 9" id="KW-0472">Membrane</keyword>
<dbReference type="PANTHER" id="PTHR10117">
    <property type="entry name" value="TRANSIENT RECEPTOR POTENTIAL CHANNEL"/>
    <property type="match status" value="1"/>
</dbReference>
<name>X6NWU5_RETFI</name>
<evidence type="ECO:0000256" key="8">
    <source>
        <dbReference type="SAM" id="MobiDB-lite"/>
    </source>
</evidence>
<feature type="transmembrane region" description="Helical" evidence="9">
    <location>
        <begin position="240"/>
        <end position="262"/>
    </location>
</feature>
<keyword evidence="4 9" id="KW-1133">Transmembrane helix</keyword>
<dbReference type="PANTHER" id="PTHR10117:SF54">
    <property type="entry name" value="TRANSIENT RECEPTOR POTENTIAL-GAMMA PROTEIN"/>
    <property type="match status" value="1"/>
</dbReference>
<comment type="caution">
    <text evidence="11">The sequence shown here is derived from an EMBL/GenBank/DDBJ whole genome shotgun (WGS) entry which is preliminary data.</text>
</comment>
<keyword evidence="12" id="KW-1185">Reference proteome</keyword>
<feature type="region of interest" description="Disordered" evidence="8">
    <location>
        <begin position="648"/>
        <end position="668"/>
    </location>
</feature>
<dbReference type="Proteomes" id="UP000023152">
    <property type="component" value="Unassembled WGS sequence"/>
</dbReference>
<evidence type="ECO:0000256" key="4">
    <source>
        <dbReference type="ARBA" id="ARBA00022989"/>
    </source>
</evidence>
<comment type="subcellular location">
    <subcellularLocation>
        <location evidence="1">Membrane</location>
        <topology evidence="1">Multi-pass membrane protein</topology>
    </subcellularLocation>
</comment>
<keyword evidence="5" id="KW-0406">Ion transport</keyword>
<feature type="transmembrane region" description="Helical" evidence="9">
    <location>
        <begin position="304"/>
        <end position="323"/>
    </location>
</feature>
<dbReference type="AlphaFoldDB" id="X6NWU5"/>
<dbReference type="GO" id="GO:0070679">
    <property type="term" value="F:inositol 1,4,5 trisphosphate binding"/>
    <property type="evidence" value="ECO:0007669"/>
    <property type="project" value="TreeGrafter"/>
</dbReference>
<feature type="compositionally biased region" description="Polar residues" evidence="8">
    <location>
        <begin position="654"/>
        <end position="665"/>
    </location>
</feature>
<sequence length="911" mass="105869">NNNNNNNNNNNSNGGALMFTKMRGKPILPKLLNELDVYTYGKSLWYFCVHQLTVKDRESVWDCLIYLANQLPTAIAVRLLEENREPLSKLRAQSLDDLCQAIIETSEFPEATSLYLAAFMKERADNDLSRKDLFNDIAERYIAISTQLLAEIESDHLLAIFVEIPCDIDNMSIFDIAIRFHLDTFLDFHRLYPLMLQIWHKYEYLDPKDNFIQTDVSDFETLHKLVTSPNRFYFSAIGRFFTQAFLHLFYVLFISWITYLRIYPFQDLTLEEEILWLANVGFILFQLVQLVIEGRHYFANLFNYCDLAIMCGWIALFVMRFIVVPRYDDLSDNSATSASSTTITITTSTSNTTNTTSVESTDAYKEALHLENKVNSDYTTTYMLFWSLQCILVWTRLVGFFRRNASTGVFFKMAMKMMTDILNFLILLILFTAGFMLALYYIVSSDLRISHPDVCTYDGQFRYELYTMAQSVLYVFQTLLGEQDWTTINERYNINTGVVCFNWYRSRLAQWVVALYSIVGTIILLNLLLALMASTYDALRERARIESNFSRFQDTIDTATRHALMSPPFNLIVIALMAIVCVIDSCIRWVTSGKYVLNAEYFFPIHYSLRQNLWMVKTHGWRRVKKKSPGSSLVIGKNARVSIEMPSKPLRSIPSDQPMPSTSDVTAPEKGAEAVDEWQAEAKSEHGIGIFLLKKKKKQKTDQSEAASRHPTPHFSEEELRDFTPHWLMTLDRRKFIENPFDRPDHCRHCRHYIGDKQGGIHDYFELFQEFQIIDDADKELMKKLLYRRSVCPVCFRPVTDGSKYHRWQVMLEVLSFYVFLLFVWIPLIILLFIPALLDRFWSNIKTLQKPQSETTDALINADIDLEHIDFEYKEVVRSKIATATLILEQTNVNLSTAHEFAWDNDAVSAH</sequence>
<dbReference type="GO" id="GO:0051480">
    <property type="term" value="P:regulation of cytosolic calcium ion concentration"/>
    <property type="evidence" value="ECO:0007669"/>
    <property type="project" value="TreeGrafter"/>
</dbReference>
<gene>
    <name evidence="11" type="ORF">RFI_06328</name>
</gene>
<dbReference type="GO" id="GO:0034703">
    <property type="term" value="C:cation channel complex"/>
    <property type="evidence" value="ECO:0007669"/>
    <property type="project" value="TreeGrafter"/>
</dbReference>
<proteinExistence type="predicted"/>